<gene>
    <name evidence="2" type="ORF">ACFSAG_02115</name>
</gene>
<name>A0ABW4MDK5_9SPHN</name>
<accession>A0ABW4MDK5</accession>
<sequence length="137" mass="14429">MDNVLKIILGVLGLFALVILAVPSSDEDSEKVVKPVATPISTPRPTIAQATPTENGDEDSNDGDSKDDEWGEDEFESFGQPMNDAKPLGVSDDRDNNGNNGVPVIPGAAPQQPGMPAYAETTYAQPGFARPTDSGEE</sequence>
<dbReference type="RefSeq" id="WP_381510985.1">
    <property type="nucleotide sequence ID" value="NZ_JBHUEL010000002.1"/>
</dbReference>
<keyword evidence="3" id="KW-1185">Reference proteome</keyword>
<feature type="compositionally biased region" description="Acidic residues" evidence="1">
    <location>
        <begin position="55"/>
        <end position="76"/>
    </location>
</feature>
<evidence type="ECO:0000256" key="1">
    <source>
        <dbReference type="SAM" id="MobiDB-lite"/>
    </source>
</evidence>
<feature type="compositionally biased region" description="Low complexity" evidence="1">
    <location>
        <begin position="97"/>
        <end position="119"/>
    </location>
</feature>
<evidence type="ECO:0008006" key="4">
    <source>
        <dbReference type="Google" id="ProtNLM"/>
    </source>
</evidence>
<protein>
    <recommendedName>
        <fullName evidence="4">Secreted protein</fullName>
    </recommendedName>
</protein>
<comment type="caution">
    <text evidence="2">The sequence shown here is derived from an EMBL/GenBank/DDBJ whole genome shotgun (WGS) entry which is preliminary data.</text>
</comment>
<feature type="compositionally biased region" description="Polar residues" evidence="1">
    <location>
        <begin position="39"/>
        <end position="53"/>
    </location>
</feature>
<reference evidence="3" key="1">
    <citation type="journal article" date="2019" name="Int. J. Syst. Evol. Microbiol.">
        <title>The Global Catalogue of Microorganisms (GCM) 10K type strain sequencing project: providing services to taxonomists for standard genome sequencing and annotation.</title>
        <authorList>
            <consortium name="The Broad Institute Genomics Platform"/>
            <consortium name="The Broad Institute Genome Sequencing Center for Infectious Disease"/>
            <person name="Wu L."/>
            <person name="Ma J."/>
        </authorList>
    </citation>
    <scope>NUCLEOTIDE SEQUENCE [LARGE SCALE GENOMIC DNA]</scope>
    <source>
        <strain evidence="3">CGMCC 1.12449</strain>
    </source>
</reference>
<dbReference type="EMBL" id="JBHUEL010000002">
    <property type="protein sequence ID" value="MFD1765637.1"/>
    <property type="molecule type" value="Genomic_DNA"/>
</dbReference>
<feature type="region of interest" description="Disordered" evidence="1">
    <location>
        <begin position="25"/>
        <end position="137"/>
    </location>
</feature>
<organism evidence="2 3">
    <name type="scientific">Sphingorhabdus buctiana</name>
    <dbReference type="NCBI Taxonomy" id="1508805"/>
    <lineage>
        <taxon>Bacteria</taxon>
        <taxon>Pseudomonadati</taxon>
        <taxon>Pseudomonadota</taxon>
        <taxon>Alphaproteobacteria</taxon>
        <taxon>Sphingomonadales</taxon>
        <taxon>Sphingomonadaceae</taxon>
        <taxon>Sphingorhabdus</taxon>
    </lineage>
</organism>
<evidence type="ECO:0000313" key="3">
    <source>
        <dbReference type="Proteomes" id="UP001597215"/>
    </source>
</evidence>
<proteinExistence type="predicted"/>
<evidence type="ECO:0000313" key="2">
    <source>
        <dbReference type="EMBL" id="MFD1765637.1"/>
    </source>
</evidence>
<dbReference type="Proteomes" id="UP001597215">
    <property type="component" value="Unassembled WGS sequence"/>
</dbReference>